<feature type="compositionally biased region" description="Low complexity" evidence="6">
    <location>
        <begin position="1"/>
        <end position="30"/>
    </location>
</feature>
<dbReference type="GeneID" id="18926230"/>
<feature type="transmembrane region" description="Helical" evidence="7">
    <location>
        <begin position="63"/>
        <end position="82"/>
    </location>
</feature>
<dbReference type="RefSeq" id="XP_007418167.1">
    <property type="nucleotide sequence ID" value="XM_007418105.1"/>
</dbReference>
<accession>F4S9U2</accession>
<dbReference type="SUPFAM" id="SSF54631">
    <property type="entry name" value="CBS-domain pair"/>
    <property type="match status" value="1"/>
</dbReference>
<sequence>MFFIQTSQPFQSHSQSQPSQHPHPHLSSTQTIHQDNDDPRLTIPNQLFKNLVNPFKFTKSNPIYIIALFYLFTIQSVDAFSLEYQQLYTRQVSNSSSSNQYSHHGIGFDIQAVLIPILVCLSGVFAGLTLGYMSLDSTQLCVLAKSGTPDQQRLAKKIAPLRKDGHLLLITLLIANMVANETLPVVSDNVLGGGIQAVVVSTVLVIIFSEIIPQSVCSTYGLQIGAACAKPVQLLVYLLYPICWPIAWLLTKILGPHSGVIYRRAELKELVNLHASQGHHGGDLNQDVVTIVGAAIDLQERVVRDSMTALDHCFMLNVDTQLDYETLVAVLESGHSRIPVYEDTLDQNGVTRRKILGALLTKQLILIDPEDGVPLRDFPLNPLPVVADNMPLLNILNSFQEGRSHLAIVCPRQAKVAFAPLPATTPMNESNIEPTNDSNIDIKSEADPTEKKSFFRFFQRKTKKSPEHEFKVEEPLSNTMSEKNTSTTQVNHPSFWPLLTDQPVGIITLEDVLEELLGEQIYDETDHDERGNMAVHPYVPPEAAEAMRKSSSRTELPPIPIKNKRWSLSTFRSSSMTKSRNQQPKQSIEDELLHGNYEEVATPTDDEHNPAMDMTHDIKDKNCDKPLVSHHEHVDLRQTNSACPPSIISTTSHAFPQSISSLYPPTNSIGPKIDLGIQPRSMKSSVNGGGTNTTFSDAISLERGRRAVAVARGAVPGILSHPPNTRTGSFKGPASSSLLKVSKRISKEKESRLDDKEDGKEDQKEDGKEEDDGKEEGKEARDGQESILKNENQDSNQEPK</sequence>
<evidence type="ECO:0000256" key="6">
    <source>
        <dbReference type="SAM" id="MobiDB-lite"/>
    </source>
</evidence>
<dbReference type="GO" id="GO:0005737">
    <property type="term" value="C:cytoplasm"/>
    <property type="evidence" value="ECO:0007669"/>
    <property type="project" value="TreeGrafter"/>
</dbReference>
<keyword evidence="2 5" id="KW-0812">Transmembrane</keyword>
<feature type="region of interest" description="Disordered" evidence="6">
    <location>
        <begin position="1"/>
        <end position="35"/>
    </location>
</feature>
<feature type="transmembrane region" description="Helical" evidence="7">
    <location>
        <begin position="167"/>
        <end position="187"/>
    </location>
</feature>
<dbReference type="GO" id="GO:0030026">
    <property type="term" value="P:intracellular manganese ion homeostasis"/>
    <property type="evidence" value="ECO:0007669"/>
    <property type="project" value="TreeGrafter"/>
</dbReference>
<dbReference type="GO" id="GO:0016020">
    <property type="term" value="C:membrane"/>
    <property type="evidence" value="ECO:0007669"/>
    <property type="project" value="UniProtKB-SubCell"/>
</dbReference>
<dbReference type="Pfam" id="PF01595">
    <property type="entry name" value="CNNM"/>
    <property type="match status" value="1"/>
</dbReference>
<dbReference type="FunFam" id="3.10.580.10:FF:000053">
    <property type="entry name" value="Unplaced genomic scaffold supercont1.12, whole genome shotgun sequence"/>
    <property type="match status" value="1"/>
</dbReference>
<evidence type="ECO:0000259" key="8">
    <source>
        <dbReference type="PROSITE" id="PS51846"/>
    </source>
</evidence>
<gene>
    <name evidence="9" type="ORF">MELLADRAFT_118502</name>
</gene>
<dbReference type="STRING" id="747676.F4S9U2"/>
<dbReference type="KEGG" id="mlr:MELLADRAFT_118502"/>
<dbReference type="HOGENOM" id="CLU_351621_0_0_1"/>
<protein>
    <recommendedName>
        <fullName evidence="8">CNNM transmembrane domain-containing protein</fullName>
    </recommendedName>
</protein>
<evidence type="ECO:0000256" key="7">
    <source>
        <dbReference type="SAM" id="Phobius"/>
    </source>
</evidence>
<dbReference type="eggNOG" id="KOG2118">
    <property type="taxonomic scope" value="Eukaryota"/>
</dbReference>
<dbReference type="InParanoid" id="F4S9U2"/>
<evidence type="ECO:0000256" key="2">
    <source>
        <dbReference type="ARBA" id="ARBA00022692"/>
    </source>
</evidence>
<evidence type="ECO:0000256" key="5">
    <source>
        <dbReference type="PROSITE-ProRule" id="PRU01193"/>
    </source>
</evidence>
<dbReference type="InterPro" id="IPR045095">
    <property type="entry name" value="ACDP"/>
</dbReference>
<dbReference type="Proteomes" id="UP000001072">
    <property type="component" value="Unassembled WGS sequence"/>
</dbReference>
<feature type="transmembrane region" description="Helical" evidence="7">
    <location>
        <begin position="234"/>
        <end position="254"/>
    </location>
</feature>
<dbReference type="EMBL" id="GL883173">
    <property type="protein sequence ID" value="EGF98601.1"/>
    <property type="molecule type" value="Genomic_DNA"/>
</dbReference>
<feature type="domain" description="CNNM transmembrane" evidence="8">
    <location>
        <begin position="104"/>
        <end position="288"/>
    </location>
</feature>
<dbReference type="InterPro" id="IPR046342">
    <property type="entry name" value="CBS_dom_sf"/>
</dbReference>
<evidence type="ECO:0000313" key="9">
    <source>
        <dbReference type="EMBL" id="EGF98601.1"/>
    </source>
</evidence>
<dbReference type="Gene3D" id="3.10.580.10">
    <property type="entry name" value="CBS-domain"/>
    <property type="match status" value="1"/>
</dbReference>
<keyword evidence="10" id="KW-1185">Reference proteome</keyword>
<dbReference type="CDD" id="cd04590">
    <property type="entry name" value="CBS_pair_CorC_HlyC_assoc"/>
    <property type="match status" value="1"/>
</dbReference>
<comment type="subcellular location">
    <subcellularLocation>
        <location evidence="1">Membrane</location>
        <topology evidence="1">Multi-pass membrane protein</topology>
    </subcellularLocation>
</comment>
<dbReference type="OrthoDB" id="5353557at2759"/>
<evidence type="ECO:0000313" key="10">
    <source>
        <dbReference type="Proteomes" id="UP000001072"/>
    </source>
</evidence>
<dbReference type="InterPro" id="IPR002550">
    <property type="entry name" value="CNNM"/>
</dbReference>
<dbReference type="GO" id="GO:0010960">
    <property type="term" value="P:magnesium ion homeostasis"/>
    <property type="evidence" value="ECO:0007669"/>
    <property type="project" value="InterPro"/>
</dbReference>
<feature type="compositionally biased region" description="Basic and acidic residues" evidence="6">
    <location>
        <begin position="775"/>
        <end position="784"/>
    </location>
</feature>
<dbReference type="PANTHER" id="PTHR12064">
    <property type="entry name" value="METAL TRANSPORTER CNNM"/>
    <property type="match status" value="1"/>
</dbReference>
<dbReference type="FunCoup" id="F4S9U2">
    <property type="interactions" value="247"/>
</dbReference>
<proteinExistence type="predicted"/>
<dbReference type="PROSITE" id="PS51846">
    <property type="entry name" value="CNNM"/>
    <property type="match status" value="1"/>
</dbReference>
<dbReference type="PANTHER" id="PTHR12064:SF90">
    <property type="entry name" value="CNNM TRANSMEMBRANE DOMAIN-CONTAINING PROTEIN"/>
    <property type="match status" value="1"/>
</dbReference>
<name>F4S9U2_MELLP</name>
<reference evidence="10" key="1">
    <citation type="journal article" date="2011" name="Proc. Natl. Acad. Sci. U.S.A.">
        <title>Obligate biotrophy features unraveled by the genomic analysis of rust fungi.</title>
        <authorList>
            <person name="Duplessis S."/>
            <person name="Cuomo C.A."/>
            <person name="Lin Y.-C."/>
            <person name="Aerts A."/>
            <person name="Tisserant E."/>
            <person name="Veneault-Fourrey C."/>
            <person name="Joly D.L."/>
            <person name="Hacquard S."/>
            <person name="Amselem J."/>
            <person name="Cantarel B.L."/>
            <person name="Chiu R."/>
            <person name="Coutinho P.M."/>
            <person name="Feau N."/>
            <person name="Field M."/>
            <person name="Frey P."/>
            <person name="Gelhaye E."/>
            <person name="Goldberg J."/>
            <person name="Grabherr M.G."/>
            <person name="Kodira C.D."/>
            <person name="Kohler A."/>
            <person name="Kuees U."/>
            <person name="Lindquist E.A."/>
            <person name="Lucas S.M."/>
            <person name="Mago R."/>
            <person name="Mauceli E."/>
            <person name="Morin E."/>
            <person name="Murat C."/>
            <person name="Pangilinan J.L."/>
            <person name="Park R."/>
            <person name="Pearson M."/>
            <person name="Quesneville H."/>
            <person name="Rouhier N."/>
            <person name="Sakthikumar S."/>
            <person name="Salamov A.A."/>
            <person name="Schmutz J."/>
            <person name="Selles B."/>
            <person name="Shapiro H."/>
            <person name="Tanguay P."/>
            <person name="Tuskan G.A."/>
            <person name="Henrissat B."/>
            <person name="Van de Peer Y."/>
            <person name="Rouze P."/>
            <person name="Ellis J.G."/>
            <person name="Dodds P.N."/>
            <person name="Schein J.E."/>
            <person name="Zhong S."/>
            <person name="Hamelin R.C."/>
            <person name="Grigoriev I.V."/>
            <person name="Szabo L.J."/>
            <person name="Martin F."/>
        </authorList>
    </citation>
    <scope>NUCLEOTIDE SEQUENCE [LARGE SCALE GENOMIC DNA]</scope>
    <source>
        <strain evidence="10">98AG31 / pathotype 3-4-7</strain>
    </source>
</reference>
<evidence type="ECO:0000256" key="4">
    <source>
        <dbReference type="ARBA" id="ARBA00023136"/>
    </source>
</evidence>
<evidence type="ECO:0000256" key="3">
    <source>
        <dbReference type="ARBA" id="ARBA00022989"/>
    </source>
</evidence>
<feature type="transmembrane region" description="Helical" evidence="7">
    <location>
        <begin position="113"/>
        <end position="135"/>
    </location>
</feature>
<dbReference type="AlphaFoldDB" id="F4S9U2"/>
<feature type="compositionally biased region" description="Polar residues" evidence="6">
    <location>
        <begin position="722"/>
        <end position="739"/>
    </location>
</feature>
<organism evidence="10">
    <name type="scientific">Melampsora larici-populina (strain 98AG31 / pathotype 3-4-7)</name>
    <name type="common">Poplar leaf rust fungus</name>
    <dbReference type="NCBI Taxonomy" id="747676"/>
    <lineage>
        <taxon>Eukaryota</taxon>
        <taxon>Fungi</taxon>
        <taxon>Dikarya</taxon>
        <taxon>Basidiomycota</taxon>
        <taxon>Pucciniomycotina</taxon>
        <taxon>Pucciniomycetes</taxon>
        <taxon>Pucciniales</taxon>
        <taxon>Melampsoraceae</taxon>
        <taxon>Melampsora</taxon>
    </lineage>
</organism>
<feature type="transmembrane region" description="Helical" evidence="7">
    <location>
        <begin position="193"/>
        <end position="213"/>
    </location>
</feature>
<feature type="region of interest" description="Disordered" evidence="6">
    <location>
        <begin position="716"/>
        <end position="800"/>
    </location>
</feature>
<dbReference type="VEuPathDB" id="FungiDB:MELLADRAFT_118502"/>
<dbReference type="InterPro" id="IPR044751">
    <property type="entry name" value="Ion_transp-like_CBS"/>
</dbReference>
<keyword evidence="3 5" id="KW-1133">Transmembrane helix</keyword>
<feature type="compositionally biased region" description="Polar residues" evidence="6">
    <location>
        <begin position="787"/>
        <end position="800"/>
    </location>
</feature>
<feature type="compositionally biased region" description="Basic and acidic residues" evidence="6">
    <location>
        <begin position="745"/>
        <end position="767"/>
    </location>
</feature>
<evidence type="ECO:0000256" key="1">
    <source>
        <dbReference type="ARBA" id="ARBA00004141"/>
    </source>
</evidence>
<keyword evidence="4 5" id="KW-0472">Membrane</keyword>